<dbReference type="OrthoDB" id="9790052at2"/>
<dbReference type="PANTHER" id="PTHR42756:SF1">
    <property type="entry name" value="TRANSCRIPTIONAL REPRESSOR OF EMRAB OPERON"/>
    <property type="match status" value="1"/>
</dbReference>
<evidence type="ECO:0000256" key="1">
    <source>
        <dbReference type="ARBA" id="ARBA00023015"/>
    </source>
</evidence>
<evidence type="ECO:0000313" key="5">
    <source>
        <dbReference type="EMBL" id="TVX92966.1"/>
    </source>
</evidence>
<gene>
    <name evidence="5" type="ORF">FPZ44_07785</name>
</gene>
<evidence type="ECO:0000259" key="4">
    <source>
        <dbReference type="PROSITE" id="PS50995"/>
    </source>
</evidence>
<dbReference type="PRINTS" id="PR00598">
    <property type="entry name" value="HTHMARR"/>
</dbReference>
<accession>A0A559IZB1</accession>
<dbReference type="Pfam" id="PF01047">
    <property type="entry name" value="MarR"/>
    <property type="match status" value="1"/>
</dbReference>
<sequence>MHAHDFAKVWSKLTKDYRNVMDEALAPSLTDSQLIVLEKVSEHKRLKPSALIPYLETTAAAVTTLLDRMEKNALISRERDKEDRRIVWVSLTSFGEQEMNRGLAARESYWNELLSRISSHNQQLLLLLLHKLTQSPIDQLTNSTKKQSAELTSVLASSLPESAHK</sequence>
<evidence type="ECO:0000256" key="2">
    <source>
        <dbReference type="ARBA" id="ARBA00023125"/>
    </source>
</evidence>
<reference evidence="5 6" key="1">
    <citation type="submission" date="2019-07" db="EMBL/GenBank/DDBJ databases">
        <authorList>
            <person name="Kim J."/>
        </authorList>
    </citation>
    <scope>NUCLEOTIDE SEQUENCE [LARGE SCALE GENOMIC DNA]</scope>
    <source>
        <strain evidence="5 6">N4</strain>
    </source>
</reference>
<dbReference type="GO" id="GO:0003700">
    <property type="term" value="F:DNA-binding transcription factor activity"/>
    <property type="evidence" value="ECO:0007669"/>
    <property type="project" value="InterPro"/>
</dbReference>
<keyword evidence="6" id="KW-1185">Reference proteome</keyword>
<keyword evidence="2" id="KW-0238">DNA-binding</keyword>
<keyword evidence="1" id="KW-0805">Transcription regulation</keyword>
<dbReference type="SUPFAM" id="SSF46785">
    <property type="entry name" value="Winged helix' DNA-binding domain"/>
    <property type="match status" value="1"/>
</dbReference>
<evidence type="ECO:0000313" key="6">
    <source>
        <dbReference type="Proteomes" id="UP000318102"/>
    </source>
</evidence>
<dbReference type="PROSITE" id="PS50995">
    <property type="entry name" value="HTH_MARR_2"/>
    <property type="match status" value="1"/>
</dbReference>
<feature type="domain" description="HTH marR-type" evidence="4">
    <location>
        <begin position="1"/>
        <end position="134"/>
    </location>
</feature>
<dbReference type="SMART" id="SM00347">
    <property type="entry name" value="HTH_MARR"/>
    <property type="match status" value="1"/>
</dbReference>
<comment type="caution">
    <text evidence="5">The sequence shown here is derived from an EMBL/GenBank/DDBJ whole genome shotgun (WGS) entry which is preliminary data.</text>
</comment>
<keyword evidence="3" id="KW-0804">Transcription</keyword>
<organism evidence="5 6">
    <name type="scientific">Paenibacillus agilis</name>
    <dbReference type="NCBI Taxonomy" id="3020863"/>
    <lineage>
        <taxon>Bacteria</taxon>
        <taxon>Bacillati</taxon>
        <taxon>Bacillota</taxon>
        <taxon>Bacilli</taxon>
        <taxon>Bacillales</taxon>
        <taxon>Paenibacillaceae</taxon>
        <taxon>Paenibacillus</taxon>
    </lineage>
</organism>
<dbReference type="Gene3D" id="1.10.10.10">
    <property type="entry name" value="Winged helix-like DNA-binding domain superfamily/Winged helix DNA-binding domain"/>
    <property type="match status" value="1"/>
</dbReference>
<dbReference type="InterPro" id="IPR036388">
    <property type="entry name" value="WH-like_DNA-bd_sf"/>
</dbReference>
<dbReference type="GO" id="GO:0003677">
    <property type="term" value="F:DNA binding"/>
    <property type="evidence" value="ECO:0007669"/>
    <property type="project" value="UniProtKB-KW"/>
</dbReference>
<dbReference type="InterPro" id="IPR000835">
    <property type="entry name" value="HTH_MarR-typ"/>
</dbReference>
<dbReference type="InterPro" id="IPR036390">
    <property type="entry name" value="WH_DNA-bd_sf"/>
</dbReference>
<dbReference type="AlphaFoldDB" id="A0A559IZB1"/>
<dbReference type="EMBL" id="VNJK01000001">
    <property type="protein sequence ID" value="TVX92966.1"/>
    <property type="molecule type" value="Genomic_DNA"/>
</dbReference>
<dbReference type="PANTHER" id="PTHR42756">
    <property type="entry name" value="TRANSCRIPTIONAL REGULATOR, MARR"/>
    <property type="match status" value="1"/>
</dbReference>
<dbReference type="Proteomes" id="UP000318102">
    <property type="component" value="Unassembled WGS sequence"/>
</dbReference>
<proteinExistence type="predicted"/>
<dbReference type="RefSeq" id="WP_144988988.1">
    <property type="nucleotide sequence ID" value="NZ_VNJK01000001.1"/>
</dbReference>
<name>A0A559IZB1_9BACL</name>
<evidence type="ECO:0000256" key="3">
    <source>
        <dbReference type="ARBA" id="ARBA00023163"/>
    </source>
</evidence>
<protein>
    <submittedName>
        <fullName evidence="5">MarR family transcriptional regulator</fullName>
    </submittedName>
</protein>